<name>A0A9N8F079_9STRA</name>
<evidence type="ECO:0000256" key="4">
    <source>
        <dbReference type="ARBA" id="ARBA00022989"/>
    </source>
</evidence>
<dbReference type="EMBL" id="CAICTM010002370">
    <property type="protein sequence ID" value="CAB9528994.1"/>
    <property type="molecule type" value="Genomic_DNA"/>
</dbReference>
<dbReference type="SUPFAM" id="SSF81324">
    <property type="entry name" value="Voltage-gated potassium channels"/>
    <property type="match status" value="1"/>
</dbReference>
<evidence type="ECO:0000313" key="15">
    <source>
        <dbReference type="EMBL" id="CAB9528993.1"/>
    </source>
</evidence>
<keyword evidence="3 12" id="KW-0812">Transmembrane</keyword>
<dbReference type="InterPro" id="IPR015683">
    <property type="entry name" value="Ionotropic_Glu_rcpt"/>
</dbReference>
<feature type="domain" description="Ionotropic glutamate receptor C-terminal" evidence="14">
    <location>
        <begin position="201"/>
        <end position="507"/>
    </location>
</feature>
<evidence type="ECO:0000256" key="1">
    <source>
        <dbReference type="ARBA" id="ARBA00004141"/>
    </source>
</evidence>
<dbReference type="InterPro" id="IPR001320">
    <property type="entry name" value="Iontro_rcpt_C"/>
</dbReference>
<keyword evidence="13" id="KW-0732">Signal</keyword>
<sequence>MTRVRRSSVLLAIVRLFLCFFLVNGFGGEKPAFNATPSSSNHTTSSLRQNVCDRYEKHRAGETELKDALSGLALRPSFVAFENPYFIYNSVEGIASTSPGILAELMDAVAQRANFTWRTSFGVVESPEVYNMTWTELLLWTVENYDISIEWWDHTVERMENGVAYTAPWYDSSYILIDQRRHDSGTYAINLLNWTKPFEPAVWGMIVFTVFFSAIVYQLIEHLNGERDDRSFYQWFSDNVYLSAINFSQNFEYAPSSLAGRIFGVSMTIWALVLTATYTANLASLFVEARVDPVFEDSMEEAVVYGYPVCTFENTNSDFHILETFPRAKRVPRVDEKAMYESLRNGRCALAVTTIDTWLTKQLDEEYNPDCNLEWVGDIIKPNMAGFAVKADVGDKCTSLVRHVVNLHLTALIEEGFLTEAWRRHREQEDGGICEYEEDEQGQWDRRLQSRRNQPTMKPRDGDGPRHRQLKAGGRGAGGSTAEDDDIDAETLTLRQMAGTFIIHYGAMAVAVLVSFLTHYAQKMNWFHREGQVYEKVTNRTNGPVIGMPPRANTFVVRDCKEESARDGVKADSASNVEENCDDSEENCDDSENPRAVVPAEFNYVEMVAKQNALEAKIDRMERALDTQSYMIRQLLHGPRKDKMEHLA</sequence>
<keyword evidence="6 12" id="KW-0472">Membrane</keyword>
<evidence type="ECO:0000256" key="2">
    <source>
        <dbReference type="ARBA" id="ARBA00022448"/>
    </source>
</evidence>
<evidence type="ECO:0000313" key="16">
    <source>
        <dbReference type="EMBL" id="CAB9528994.1"/>
    </source>
</evidence>
<protein>
    <submittedName>
        <fullName evidence="16">Receptor subunit 1</fullName>
    </submittedName>
</protein>
<evidence type="ECO:0000256" key="10">
    <source>
        <dbReference type="ARBA" id="ARBA00023303"/>
    </source>
</evidence>
<reference evidence="16" key="1">
    <citation type="submission" date="2020-06" db="EMBL/GenBank/DDBJ databases">
        <authorList>
            <consortium name="Plant Systems Biology data submission"/>
        </authorList>
    </citation>
    <scope>NUCLEOTIDE SEQUENCE</scope>
    <source>
        <strain evidence="16">D6</strain>
    </source>
</reference>
<evidence type="ECO:0000256" key="8">
    <source>
        <dbReference type="ARBA" id="ARBA00023180"/>
    </source>
</evidence>
<keyword evidence="7 16" id="KW-0675">Receptor</keyword>
<feature type="region of interest" description="Disordered" evidence="11">
    <location>
        <begin position="433"/>
        <end position="484"/>
    </location>
</feature>
<proteinExistence type="predicted"/>
<feature type="compositionally biased region" description="Acidic residues" evidence="11">
    <location>
        <begin position="579"/>
        <end position="591"/>
    </location>
</feature>
<dbReference type="Gene3D" id="1.10.287.70">
    <property type="match status" value="1"/>
</dbReference>
<evidence type="ECO:0000256" key="12">
    <source>
        <dbReference type="SAM" id="Phobius"/>
    </source>
</evidence>
<dbReference type="PANTHER" id="PTHR18966">
    <property type="entry name" value="IONOTROPIC GLUTAMATE RECEPTOR"/>
    <property type="match status" value="1"/>
</dbReference>
<feature type="transmembrane region" description="Helical" evidence="12">
    <location>
        <begin position="502"/>
        <end position="521"/>
    </location>
</feature>
<dbReference type="GO" id="GO:0015276">
    <property type="term" value="F:ligand-gated monoatomic ion channel activity"/>
    <property type="evidence" value="ECO:0007669"/>
    <property type="project" value="InterPro"/>
</dbReference>
<accession>A0A9N8F079</accession>
<feature type="chain" id="PRO_5040711777" evidence="13">
    <location>
        <begin position="26"/>
        <end position="648"/>
    </location>
</feature>
<dbReference type="SUPFAM" id="SSF53850">
    <property type="entry name" value="Periplasmic binding protein-like II"/>
    <property type="match status" value="1"/>
</dbReference>
<keyword evidence="9" id="KW-1071">Ligand-gated ion channel</keyword>
<feature type="signal peptide" evidence="13">
    <location>
        <begin position="1"/>
        <end position="25"/>
    </location>
</feature>
<comment type="caution">
    <text evidence="16">The sequence shown here is derived from an EMBL/GenBank/DDBJ whole genome shotgun (WGS) entry which is preliminary data.</text>
</comment>
<dbReference type="OrthoDB" id="5984008at2759"/>
<dbReference type="GO" id="GO:0016020">
    <property type="term" value="C:membrane"/>
    <property type="evidence" value="ECO:0007669"/>
    <property type="project" value="UniProtKB-SubCell"/>
</dbReference>
<feature type="transmembrane region" description="Helical" evidence="12">
    <location>
        <begin position="258"/>
        <end position="280"/>
    </location>
</feature>
<evidence type="ECO:0000256" key="13">
    <source>
        <dbReference type="SAM" id="SignalP"/>
    </source>
</evidence>
<keyword evidence="2" id="KW-0813">Transport</keyword>
<organism evidence="16 17">
    <name type="scientific">Seminavis robusta</name>
    <dbReference type="NCBI Taxonomy" id="568900"/>
    <lineage>
        <taxon>Eukaryota</taxon>
        <taxon>Sar</taxon>
        <taxon>Stramenopiles</taxon>
        <taxon>Ochrophyta</taxon>
        <taxon>Bacillariophyta</taxon>
        <taxon>Bacillariophyceae</taxon>
        <taxon>Bacillariophycidae</taxon>
        <taxon>Naviculales</taxon>
        <taxon>Naviculaceae</taxon>
        <taxon>Seminavis</taxon>
    </lineage>
</organism>
<dbReference type="EMBL" id="CAICTM010002370">
    <property type="protein sequence ID" value="CAB9528993.1"/>
    <property type="molecule type" value="Genomic_DNA"/>
</dbReference>
<comment type="subcellular location">
    <subcellularLocation>
        <location evidence="1">Membrane</location>
        <topology evidence="1">Multi-pass membrane protein</topology>
    </subcellularLocation>
</comment>
<keyword evidence="8" id="KW-0325">Glycoprotein</keyword>
<feature type="region of interest" description="Disordered" evidence="11">
    <location>
        <begin position="567"/>
        <end position="593"/>
    </location>
</feature>
<keyword evidence="17" id="KW-1185">Reference proteome</keyword>
<keyword evidence="10" id="KW-0407">Ion channel</keyword>
<dbReference type="Pfam" id="PF00060">
    <property type="entry name" value="Lig_chan"/>
    <property type="match status" value="1"/>
</dbReference>
<evidence type="ECO:0000259" key="14">
    <source>
        <dbReference type="Pfam" id="PF00060"/>
    </source>
</evidence>
<evidence type="ECO:0000256" key="7">
    <source>
        <dbReference type="ARBA" id="ARBA00023170"/>
    </source>
</evidence>
<evidence type="ECO:0000256" key="9">
    <source>
        <dbReference type="ARBA" id="ARBA00023286"/>
    </source>
</evidence>
<evidence type="ECO:0000256" key="6">
    <source>
        <dbReference type="ARBA" id="ARBA00023136"/>
    </source>
</evidence>
<dbReference type="Proteomes" id="UP001153069">
    <property type="component" value="Unassembled WGS sequence"/>
</dbReference>
<keyword evidence="5" id="KW-0406">Ion transport</keyword>
<keyword evidence="4 12" id="KW-1133">Transmembrane helix</keyword>
<dbReference type="AlphaFoldDB" id="A0A9N8F079"/>
<gene>
    <name evidence="15" type="ORF">SEMRO_2372_G325250.1</name>
    <name evidence="16" type="ORF">SEMRO_2372_G325260.1</name>
</gene>
<evidence type="ECO:0000256" key="5">
    <source>
        <dbReference type="ARBA" id="ARBA00023065"/>
    </source>
</evidence>
<evidence type="ECO:0000256" key="11">
    <source>
        <dbReference type="SAM" id="MobiDB-lite"/>
    </source>
</evidence>
<evidence type="ECO:0000256" key="3">
    <source>
        <dbReference type="ARBA" id="ARBA00022692"/>
    </source>
</evidence>
<evidence type="ECO:0000313" key="17">
    <source>
        <dbReference type="Proteomes" id="UP001153069"/>
    </source>
</evidence>
<feature type="transmembrane region" description="Helical" evidence="12">
    <location>
        <begin position="201"/>
        <end position="220"/>
    </location>
</feature>
<feature type="compositionally biased region" description="Acidic residues" evidence="11">
    <location>
        <begin position="433"/>
        <end position="442"/>
    </location>
</feature>